<evidence type="ECO:0000313" key="7">
    <source>
        <dbReference type="Proteomes" id="UP000076848"/>
    </source>
</evidence>
<name>A0A157SXI4_9BORD</name>
<dbReference type="EMBL" id="FKIF01000010">
    <property type="protein sequence ID" value="SAI74666.1"/>
    <property type="molecule type" value="Genomic_DNA"/>
</dbReference>
<dbReference type="SUPFAM" id="SSF88659">
    <property type="entry name" value="Sigma3 and sigma4 domains of RNA polymerase sigma factors"/>
    <property type="match status" value="1"/>
</dbReference>
<accession>A0A157SXI4</accession>
<dbReference type="NCBIfam" id="TIGR02937">
    <property type="entry name" value="sigma70-ECF"/>
    <property type="match status" value="1"/>
</dbReference>
<sequence length="176" mass="19741">MSDNGVSRLRLLISERYDALRAQVARRLGSSSEMAGDALHDAYLRLSGRDDLDLVQFPQTYLVNTAVHVAIDRMRADSRLVSEEEVEALFGPVDESADPGRQAEGRSRLAALVRIMDELPPRQRALLVETRVHGRTRTELAKCWGISAAMVGREVLEAHRYCMKALKARDRDDDLP</sequence>
<dbReference type="PANTHER" id="PTHR43133">
    <property type="entry name" value="RNA POLYMERASE ECF-TYPE SIGMA FACTO"/>
    <property type="match status" value="1"/>
</dbReference>
<dbReference type="InterPro" id="IPR014284">
    <property type="entry name" value="RNA_pol_sigma-70_dom"/>
</dbReference>
<organism evidence="6 7">
    <name type="scientific">Bordetella ansorpii</name>
    <dbReference type="NCBI Taxonomy" id="288768"/>
    <lineage>
        <taxon>Bacteria</taxon>
        <taxon>Pseudomonadati</taxon>
        <taxon>Pseudomonadota</taxon>
        <taxon>Betaproteobacteria</taxon>
        <taxon>Burkholderiales</taxon>
        <taxon>Alcaligenaceae</taxon>
        <taxon>Bordetella</taxon>
    </lineage>
</organism>
<dbReference type="Gene3D" id="1.10.10.10">
    <property type="entry name" value="Winged helix-like DNA-binding domain superfamily/Winged helix DNA-binding domain"/>
    <property type="match status" value="1"/>
</dbReference>
<keyword evidence="4" id="KW-0804">Transcription</keyword>
<proteinExistence type="inferred from homology"/>
<evidence type="ECO:0000256" key="2">
    <source>
        <dbReference type="ARBA" id="ARBA00023015"/>
    </source>
</evidence>
<dbReference type="PANTHER" id="PTHR43133:SF63">
    <property type="entry name" value="RNA POLYMERASE SIGMA FACTOR FECI-RELATED"/>
    <property type="match status" value="1"/>
</dbReference>
<dbReference type="STRING" id="288768.SAMEA3906486_05383"/>
<dbReference type="GO" id="GO:0016987">
    <property type="term" value="F:sigma factor activity"/>
    <property type="evidence" value="ECO:0007669"/>
    <property type="project" value="UniProtKB-KW"/>
</dbReference>
<dbReference type="InterPro" id="IPR007627">
    <property type="entry name" value="RNA_pol_sigma70_r2"/>
</dbReference>
<dbReference type="AlphaFoldDB" id="A0A157SXI4"/>
<evidence type="ECO:0000259" key="5">
    <source>
        <dbReference type="Pfam" id="PF04542"/>
    </source>
</evidence>
<evidence type="ECO:0000313" key="6">
    <source>
        <dbReference type="EMBL" id="SAI74666.1"/>
    </source>
</evidence>
<dbReference type="RefSeq" id="WP_066134228.1">
    <property type="nucleotide sequence ID" value="NZ_FKIF01000010.1"/>
</dbReference>
<gene>
    <name evidence="6" type="ORF">SAMEA3906486_05383</name>
</gene>
<protein>
    <submittedName>
        <fullName evidence="6">ECF family sigma factor</fullName>
    </submittedName>
</protein>
<dbReference type="Gene3D" id="1.10.1740.10">
    <property type="match status" value="1"/>
</dbReference>
<keyword evidence="2" id="KW-0805">Transcription regulation</keyword>
<dbReference type="InterPro" id="IPR036388">
    <property type="entry name" value="WH-like_DNA-bd_sf"/>
</dbReference>
<dbReference type="InterPro" id="IPR013325">
    <property type="entry name" value="RNA_pol_sigma_r2"/>
</dbReference>
<dbReference type="SUPFAM" id="SSF88946">
    <property type="entry name" value="Sigma2 domain of RNA polymerase sigma factors"/>
    <property type="match status" value="1"/>
</dbReference>
<evidence type="ECO:0000256" key="4">
    <source>
        <dbReference type="ARBA" id="ARBA00023163"/>
    </source>
</evidence>
<dbReference type="InterPro" id="IPR013324">
    <property type="entry name" value="RNA_pol_sigma_r3/r4-like"/>
</dbReference>
<evidence type="ECO:0000256" key="1">
    <source>
        <dbReference type="ARBA" id="ARBA00010641"/>
    </source>
</evidence>
<feature type="domain" description="RNA polymerase sigma-70 region 2" evidence="5">
    <location>
        <begin position="15"/>
        <end position="79"/>
    </location>
</feature>
<keyword evidence="7" id="KW-1185">Reference proteome</keyword>
<dbReference type="InterPro" id="IPR039425">
    <property type="entry name" value="RNA_pol_sigma-70-like"/>
</dbReference>
<dbReference type="OrthoDB" id="8589148at2"/>
<comment type="similarity">
    <text evidence="1">Belongs to the sigma-70 factor family. ECF subfamily.</text>
</comment>
<reference evidence="6 7" key="1">
    <citation type="submission" date="2016-04" db="EMBL/GenBank/DDBJ databases">
        <authorList>
            <consortium name="Pathogen Informatics"/>
        </authorList>
    </citation>
    <scope>NUCLEOTIDE SEQUENCE [LARGE SCALE GENOMIC DNA]</scope>
    <source>
        <strain evidence="6 7">H050680373</strain>
    </source>
</reference>
<evidence type="ECO:0000256" key="3">
    <source>
        <dbReference type="ARBA" id="ARBA00023082"/>
    </source>
</evidence>
<dbReference type="GO" id="GO:0006352">
    <property type="term" value="P:DNA-templated transcription initiation"/>
    <property type="evidence" value="ECO:0007669"/>
    <property type="project" value="InterPro"/>
</dbReference>
<keyword evidence="3" id="KW-0731">Sigma factor</keyword>
<dbReference type="Pfam" id="PF04542">
    <property type="entry name" value="Sigma70_r2"/>
    <property type="match status" value="1"/>
</dbReference>
<dbReference type="Proteomes" id="UP000076848">
    <property type="component" value="Unassembled WGS sequence"/>
</dbReference>